<evidence type="ECO:0000313" key="7">
    <source>
        <dbReference type="EMBL" id="MBJ7600081.1"/>
    </source>
</evidence>
<dbReference type="InterPro" id="IPR044957">
    <property type="entry name" value="Ribosomal_bL32_bact"/>
</dbReference>
<dbReference type="InterPro" id="IPR002677">
    <property type="entry name" value="Ribosomal_bL32"/>
</dbReference>
<dbReference type="AlphaFoldDB" id="A0A934N932"/>
<keyword evidence="2 5" id="KW-0689">Ribosomal protein</keyword>
<feature type="compositionally biased region" description="Basic residues" evidence="6">
    <location>
        <begin position="11"/>
        <end position="23"/>
    </location>
</feature>
<name>A0A934N932_9BACT</name>
<dbReference type="PANTHER" id="PTHR35534">
    <property type="entry name" value="50S RIBOSOMAL PROTEIN L32"/>
    <property type="match status" value="1"/>
</dbReference>
<evidence type="ECO:0000256" key="2">
    <source>
        <dbReference type="ARBA" id="ARBA00022980"/>
    </source>
</evidence>
<evidence type="ECO:0000256" key="4">
    <source>
        <dbReference type="ARBA" id="ARBA00035178"/>
    </source>
</evidence>
<dbReference type="RefSeq" id="WP_338203768.1">
    <property type="nucleotide sequence ID" value="NZ_JAEKNR010000186.1"/>
</dbReference>
<reference evidence="7" key="1">
    <citation type="submission" date="2020-10" db="EMBL/GenBank/DDBJ databases">
        <title>Ca. Dormibacterota MAGs.</title>
        <authorList>
            <person name="Montgomery K."/>
        </authorList>
    </citation>
    <scope>NUCLEOTIDE SEQUENCE [LARGE SCALE GENOMIC DNA]</scope>
    <source>
        <strain evidence="7">SC8812_S17_10</strain>
    </source>
</reference>
<accession>A0A934N932</accession>
<organism evidence="7 8">
    <name type="scientific">Candidatus Nephthysia bennettiae</name>
    <dbReference type="NCBI Taxonomy" id="3127016"/>
    <lineage>
        <taxon>Bacteria</taxon>
        <taxon>Bacillati</taxon>
        <taxon>Candidatus Dormiibacterota</taxon>
        <taxon>Candidatus Dormibacteria</taxon>
        <taxon>Candidatus Dormibacterales</taxon>
        <taxon>Candidatus Dormibacteraceae</taxon>
        <taxon>Candidatus Nephthysia</taxon>
    </lineage>
</organism>
<dbReference type="InterPro" id="IPR011332">
    <property type="entry name" value="Ribosomal_zn-bd"/>
</dbReference>
<sequence length="63" mass="7097">MSQGGQVPKGKLSKGRRDRRRGGNWKLAALRLHRCPHCGQPGLSHAICRNCGWYKGREVLKTE</sequence>
<comment type="similarity">
    <text evidence="1 5">Belongs to the bacterial ribosomal protein bL32 family.</text>
</comment>
<keyword evidence="3 5" id="KW-0687">Ribonucleoprotein</keyword>
<evidence type="ECO:0000313" key="8">
    <source>
        <dbReference type="Proteomes" id="UP000612893"/>
    </source>
</evidence>
<dbReference type="GO" id="GO:0006412">
    <property type="term" value="P:translation"/>
    <property type="evidence" value="ECO:0007669"/>
    <property type="project" value="UniProtKB-UniRule"/>
</dbReference>
<gene>
    <name evidence="5 7" type="primary">rpmF</name>
    <name evidence="7" type="ORF">JF922_18640</name>
</gene>
<keyword evidence="8" id="KW-1185">Reference proteome</keyword>
<evidence type="ECO:0000256" key="3">
    <source>
        <dbReference type="ARBA" id="ARBA00023274"/>
    </source>
</evidence>
<evidence type="ECO:0000256" key="5">
    <source>
        <dbReference type="HAMAP-Rule" id="MF_00340"/>
    </source>
</evidence>
<comment type="caution">
    <text evidence="7">The sequence shown here is derived from an EMBL/GenBank/DDBJ whole genome shotgun (WGS) entry which is preliminary data.</text>
</comment>
<dbReference type="NCBIfam" id="TIGR01031">
    <property type="entry name" value="rpmF_bact"/>
    <property type="match status" value="1"/>
</dbReference>
<proteinExistence type="inferred from homology"/>
<dbReference type="EMBL" id="JAEKNR010000186">
    <property type="protein sequence ID" value="MBJ7600081.1"/>
    <property type="molecule type" value="Genomic_DNA"/>
</dbReference>
<evidence type="ECO:0000256" key="1">
    <source>
        <dbReference type="ARBA" id="ARBA00008560"/>
    </source>
</evidence>
<evidence type="ECO:0000256" key="6">
    <source>
        <dbReference type="SAM" id="MobiDB-lite"/>
    </source>
</evidence>
<dbReference type="HAMAP" id="MF_00340">
    <property type="entry name" value="Ribosomal_bL32"/>
    <property type="match status" value="1"/>
</dbReference>
<dbReference type="GO" id="GO:1990904">
    <property type="term" value="C:ribonucleoprotein complex"/>
    <property type="evidence" value="ECO:0007669"/>
    <property type="project" value="UniProtKB-KW"/>
</dbReference>
<dbReference type="Proteomes" id="UP000612893">
    <property type="component" value="Unassembled WGS sequence"/>
</dbReference>
<dbReference type="SUPFAM" id="SSF57829">
    <property type="entry name" value="Zn-binding ribosomal proteins"/>
    <property type="match status" value="1"/>
</dbReference>
<dbReference type="Pfam" id="PF01783">
    <property type="entry name" value="Ribosomal_L32p"/>
    <property type="match status" value="1"/>
</dbReference>
<protein>
    <recommendedName>
        <fullName evidence="4 5">Large ribosomal subunit protein bL32</fullName>
    </recommendedName>
</protein>
<feature type="region of interest" description="Disordered" evidence="6">
    <location>
        <begin position="1"/>
        <end position="23"/>
    </location>
</feature>
<dbReference type="GO" id="GO:0005840">
    <property type="term" value="C:ribosome"/>
    <property type="evidence" value="ECO:0007669"/>
    <property type="project" value="UniProtKB-KW"/>
</dbReference>
<dbReference type="PANTHER" id="PTHR35534:SF1">
    <property type="entry name" value="LARGE RIBOSOMAL SUBUNIT PROTEIN BL32"/>
    <property type="match status" value="1"/>
</dbReference>